<accession>A0ABQ1SML4</accession>
<dbReference type="SUPFAM" id="SSF116734">
    <property type="entry name" value="DNA methylase specificity domain"/>
    <property type="match status" value="2"/>
</dbReference>
<organism evidence="5 6">
    <name type="scientific">Psychroflexus planctonicus</name>
    <dbReference type="NCBI Taxonomy" id="1526575"/>
    <lineage>
        <taxon>Bacteria</taxon>
        <taxon>Pseudomonadati</taxon>
        <taxon>Bacteroidota</taxon>
        <taxon>Flavobacteriia</taxon>
        <taxon>Flavobacteriales</taxon>
        <taxon>Flavobacteriaceae</taxon>
        <taxon>Psychroflexus</taxon>
    </lineage>
</organism>
<reference evidence="6" key="1">
    <citation type="journal article" date="2019" name="Int. J. Syst. Evol. Microbiol.">
        <title>The Global Catalogue of Microorganisms (GCM) 10K type strain sequencing project: providing services to taxonomists for standard genome sequencing and annotation.</title>
        <authorList>
            <consortium name="The Broad Institute Genomics Platform"/>
            <consortium name="The Broad Institute Genome Sequencing Center for Infectious Disease"/>
            <person name="Wu L."/>
            <person name="Ma J."/>
        </authorList>
    </citation>
    <scope>NUCLEOTIDE SEQUENCE [LARGE SCALE GENOMIC DNA]</scope>
    <source>
        <strain evidence="6">CGMCC 1.12931</strain>
    </source>
</reference>
<dbReference type="CDD" id="cd17266">
    <property type="entry name" value="RMtype1_S_Sau1132ORF3780P-TRD2-CR2_like"/>
    <property type="match status" value="1"/>
</dbReference>
<dbReference type="Pfam" id="PF01420">
    <property type="entry name" value="Methylase_S"/>
    <property type="match status" value="2"/>
</dbReference>
<dbReference type="InterPro" id="IPR044946">
    <property type="entry name" value="Restrct_endonuc_typeI_TRD_sf"/>
</dbReference>
<dbReference type="PANTHER" id="PTHR30408:SF12">
    <property type="entry name" value="TYPE I RESTRICTION ENZYME MJAVIII SPECIFICITY SUBUNIT"/>
    <property type="match status" value="1"/>
</dbReference>
<keyword evidence="3" id="KW-0238">DNA-binding</keyword>
<dbReference type="Gene3D" id="1.10.287.1120">
    <property type="entry name" value="Bipartite methylase S protein"/>
    <property type="match status" value="1"/>
</dbReference>
<dbReference type="RefSeq" id="WP_188459358.1">
    <property type="nucleotide sequence ID" value="NZ_BMGM01000011.1"/>
</dbReference>
<proteinExistence type="inferred from homology"/>
<dbReference type="PANTHER" id="PTHR30408">
    <property type="entry name" value="TYPE-1 RESTRICTION ENZYME ECOKI SPECIFICITY PROTEIN"/>
    <property type="match status" value="1"/>
</dbReference>
<keyword evidence="6" id="KW-1185">Reference proteome</keyword>
<dbReference type="InterPro" id="IPR052021">
    <property type="entry name" value="Type-I_RS_S_subunit"/>
</dbReference>
<sequence>MKSSTETNVPELRFPEFEGEWKISNLGKSSNMKAGNFVPAKKIKDIETEYNYPCYGGNGLRGYTKSFTHVGKFSLIGRQGALCGNVKLVEGKFHATEHAVVVKHEKDIDTDFLFYTLKILKLNRYATGQAQPGLSISNIESVKFSFPQLPEQQKIADFLSQVDRKIDLLQQKVSALEQYKKGVMQQLFSQQLRFKDDDGNDFLEWEEKKLGEIGVFKTSSVDKKSKNDQNEVFLINYMDVYKHKTINNENINSFQVVTANVTQIKSSNIKKGDILFTPSSETPSDIGHSVVIFENIENAVFSYHLIRFRPNIKLNLLYSHYFCNIPKVLKQISKFATGSTRFTISSKNFSNITVDLPCFEEQIKIANFLSSIDQKIAHTQEQLEQTQNFKKGLLQKMFV</sequence>
<dbReference type="InterPro" id="IPR000055">
    <property type="entry name" value="Restrct_endonuc_typeI_TRD"/>
</dbReference>
<name>A0ABQ1SML4_9FLAO</name>
<evidence type="ECO:0000256" key="1">
    <source>
        <dbReference type="ARBA" id="ARBA00010923"/>
    </source>
</evidence>
<evidence type="ECO:0000256" key="3">
    <source>
        <dbReference type="ARBA" id="ARBA00023125"/>
    </source>
</evidence>
<comment type="similarity">
    <text evidence="1">Belongs to the type-I restriction system S methylase family.</text>
</comment>
<evidence type="ECO:0000313" key="6">
    <source>
        <dbReference type="Proteomes" id="UP000599179"/>
    </source>
</evidence>
<evidence type="ECO:0000256" key="2">
    <source>
        <dbReference type="ARBA" id="ARBA00022747"/>
    </source>
</evidence>
<feature type="domain" description="Type I restriction modification DNA specificity" evidence="4">
    <location>
        <begin position="204"/>
        <end position="385"/>
    </location>
</feature>
<dbReference type="Gene3D" id="3.90.220.20">
    <property type="entry name" value="DNA methylase specificity domains"/>
    <property type="match status" value="2"/>
</dbReference>
<dbReference type="EMBL" id="BMGM01000011">
    <property type="protein sequence ID" value="GGE43021.1"/>
    <property type="molecule type" value="Genomic_DNA"/>
</dbReference>
<comment type="caution">
    <text evidence="5">The sequence shown here is derived from an EMBL/GenBank/DDBJ whole genome shotgun (WGS) entry which is preliminary data.</text>
</comment>
<feature type="domain" description="Type I restriction modification DNA specificity" evidence="4">
    <location>
        <begin position="20"/>
        <end position="178"/>
    </location>
</feature>
<keyword evidence="2" id="KW-0680">Restriction system</keyword>
<evidence type="ECO:0000313" key="5">
    <source>
        <dbReference type="EMBL" id="GGE43021.1"/>
    </source>
</evidence>
<gene>
    <name evidence="5" type="ORF">GCM10010832_23730</name>
</gene>
<dbReference type="Proteomes" id="UP000599179">
    <property type="component" value="Unassembled WGS sequence"/>
</dbReference>
<evidence type="ECO:0000259" key="4">
    <source>
        <dbReference type="Pfam" id="PF01420"/>
    </source>
</evidence>
<protein>
    <submittedName>
        <fullName evidence="5">Type I site-specific deoxyribonuclease specificity subunit</fullName>
    </submittedName>
</protein>